<dbReference type="AlphaFoldDB" id="A0A2I0I0R1"/>
<accession>A0A2I0I0R1</accession>
<reference evidence="1 2" key="1">
    <citation type="submission" date="2017-11" db="EMBL/GenBank/DDBJ databases">
        <title>De-novo sequencing of pomegranate (Punica granatum L.) genome.</title>
        <authorList>
            <person name="Akparov Z."/>
            <person name="Amiraslanov A."/>
            <person name="Hajiyeva S."/>
            <person name="Abbasov M."/>
            <person name="Kaur K."/>
            <person name="Hamwieh A."/>
            <person name="Solovyev V."/>
            <person name="Salamov A."/>
            <person name="Braich B."/>
            <person name="Kosarev P."/>
            <person name="Mahmoud A."/>
            <person name="Hajiyev E."/>
            <person name="Babayeva S."/>
            <person name="Izzatullayeva V."/>
            <person name="Mammadov A."/>
            <person name="Mammadov A."/>
            <person name="Sharifova S."/>
            <person name="Ojaghi J."/>
            <person name="Eynullazada K."/>
            <person name="Bayramov B."/>
            <person name="Abdulazimova A."/>
            <person name="Shahmuradov I."/>
        </authorList>
    </citation>
    <scope>NUCLEOTIDE SEQUENCE [LARGE SCALE GENOMIC DNA]</scope>
    <source>
        <strain evidence="2">cv. AG2017</strain>
        <tissue evidence="1">Leaf</tissue>
    </source>
</reference>
<name>A0A2I0I0R1_PUNGR</name>
<gene>
    <name evidence="1" type="ORF">CRG98_042270</name>
</gene>
<sequence length="70" mass="7475">MSGRRGRVGEERGGVRRVELIANGLGFGPRAQIRPALCTSVGRIWNCGIGLIPRFSDSTPDSGPIQQLAI</sequence>
<evidence type="ECO:0000313" key="1">
    <source>
        <dbReference type="EMBL" id="PKI37340.1"/>
    </source>
</evidence>
<proteinExistence type="predicted"/>
<organism evidence="1 2">
    <name type="scientific">Punica granatum</name>
    <name type="common">Pomegranate</name>
    <dbReference type="NCBI Taxonomy" id="22663"/>
    <lineage>
        <taxon>Eukaryota</taxon>
        <taxon>Viridiplantae</taxon>
        <taxon>Streptophyta</taxon>
        <taxon>Embryophyta</taxon>
        <taxon>Tracheophyta</taxon>
        <taxon>Spermatophyta</taxon>
        <taxon>Magnoliopsida</taxon>
        <taxon>eudicotyledons</taxon>
        <taxon>Gunneridae</taxon>
        <taxon>Pentapetalae</taxon>
        <taxon>rosids</taxon>
        <taxon>malvids</taxon>
        <taxon>Myrtales</taxon>
        <taxon>Lythraceae</taxon>
        <taxon>Punica</taxon>
    </lineage>
</organism>
<dbReference type="EMBL" id="PGOL01004439">
    <property type="protein sequence ID" value="PKI37340.1"/>
    <property type="molecule type" value="Genomic_DNA"/>
</dbReference>
<evidence type="ECO:0000313" key="2">
    <source>
        <dbReference type="Proteomes" id="UP000233551"/>
    </source>
</evidence>
<comment type="caution">
    <text evidence="1">The sequence shown here is derived from an EMBL/GenBank/DDBJ whole genome shotgun (WGS) entry which is preliminary data.</text>
</comment>
<protein>
    <submittedName>
        <fullName evidence="1">Uncharacterized protein</fullName>
    </submittedName>
</protein>
<dbReference type="Proteomes" id="UP000233551">
    <property type="component" value="Unassembled WGS sequence"/>
</dbReference>
<keyword evidence="2" id="KW-1185">Reference proteome</keyword>